<evidence type="ECO:0000259" key="1">
    <source>
        <dbReference type="Pfam" id="PF20237"/>
    </source>
</evidence>
<accession>A0A8H4VQD4</accession>
<sequence length="265" mass="31378">MVIAERSSTWSEKGKDSLRHLSSLGSTFTSQSKDELEAAYQPGYDKFEYECYQRYPDGWPRVAAFMDGCDSFGIFRRFGQCHSRLLLLRMTNIQDIEKQLLDLDKSDEEGDKAWRLKNRYHKEGFDTKKRELEAKLETELLAYVPLLKNYQYLKSLDQAPEKDHDSLFKWIWANKPLDEGEYDWIYHPEDFISIVAPQQNRIEVLIRRHLNARPKTFLKVYFPPVPQSQLKPGYDYHGDRQQGRNYDIKVVKRGCARHHKAFLLF</sequence>
<evidence type="ECO:0000313" key="2">
    <source>
        <dbReference type="EMBL" id="KAF4616244.1"/>
    </source>
</evidence>
<protein>
    <recommendedName>
        <fullName evidence="1">DUF6594 domain-containing protein</fullName>
    </recommendedName>
</protein>
<dbReference type="Proteomes" id="UP000566819">
    <property type="component" value="Unassembled WGS sequence"/>
</dbReference>
<dbReference type="PANTHER" id="PTHR34502:SF3">
    <property type="entry name" value="DUF6594 DOMAIN-CONTAINING PROTEIN"/>
    <property type="match status" value="1"/>
</dbReference>
<keyword evidence="3" id="KW-1185">Reference proteome</keyword>
<dbReference type="InterPro" id="IPR046529">
    <property type="entry name" value="DUF6594"/>
</dbReference>
<feature type="domain" description="DUF6594" evidence="1">
    <location>
        <begin position="59"/>
        <end position="216"/>
    </location>
</feature>
<gene>
    <name evidence="2" type="ORF">G7Y89_g15162</name>
</gene>
<reference evidence="2 3" key="1">
    <citation type="submission" date="2020-03" db="EMBL/GenBank/DDBJ databases">
        <title>Draft Genome Sequence of Cudoniella acicularis.</title>
        <authorList>
            <person name="Buettner E."/>
            <person name="Kellner H."/>
        </authorList>
    </citation>
    <scope>NUCLEOTIDE SEQUENCE [LARGE SCALE GENOMIC DNA]</scope>
    <source>
        <strain evidence="2 3">DSM 108380</strain>
    </source>
</reference>
<dbReference type="PANTHER" id="PTHR34502">
    <property type="entry name" value="DUF6594 DOMAIN-CONTAINING PROTEIN-RELATED"/>
    <property type="match status" value="1"/>
</dbReference>
<name>A0A8H4VQD4_9HELO</name>
<organism evidence="2 3">
    <name type="scientific">Cudoniella acicularis</name>
    <dbReference type="NCBI Taxonomy" id="354080"/>
    <lineage>
        <taxon>Eukaryota</taxon>
        <taxon>Fungi</taxon>
        <taxon>Dikarya</taxon>
        <taxon>Ascomycota</taxon>
        <taxon>Pezizomycotina</taxon>
        <taxon>Leotiomycetes</taxon>
        <taxon>Helotiales</taxon>
        <taxon>Tricladiaceae</taxon>
        <taxon>Cudoniella</taxon>
    </lineage>
</organism>
<dbReference type="Pfam" id="PF20237">
    <property type="entry name" value="DUF6594"/>
    <property type="match status" value="1"/>
</dbReference>
<evidence type="ECO:0000313" key="3">
    <source>
        <dbReference type="Proteomes" id="UP000566819"/>
    </source>
</evidence>
<dbReference type="OrthoDB" id="3533814at2759"/>
<proteinExistence type="predicted"/>
<comment type="caution">
    <text evidence="2">The sequence shown here is derived from an EMBL/GenBank/DDBJ whole genome shotgun (WGS) entry which is preliminary data.</text>
</comment>
<dbReference type="EMBL" id="JAAMPI010002235">
    <property type="protein sequence ID" value="KAF4616244.1"/>
    <property type="molecule type" value="Genomic_DNA"/>
</dbReference>
<dbReference type="AlphaFoldDB" id="A0A8H4VQD4"/>